<evidence type="ECO:0000259" key="6">
    <source>
        <dbReference type="Pfam" id="PF01782"/>
    </source>
</evidence>
<dbReference type="EMBL" id="JAUSSU010000004">
    <property type="protein sequence ID" value="MDQ0113050.1"/>
    <property type="molecule type" value="Genomic_DNA"/>
</dbReference>
<keyword evidence="3 5" id="KW-0698">rRNA processing</keyword>
<proteinExistence type="inferred from homology"/>
<evidence type="ECO:0000256" key="1">
    <source>
        <dbReference type="ARBA" id="ARBA00022490"/>
    </source>
</evidence>
<comment type="subcellular location">
    <subcellularLocation>
        <location evidence="5">Cytoplasm</location>
    </subcellularLocation>
</comment>
<evidence type="ECO:0000313" key="9">
    <source>
        <dbReference type="Proteomes" id="UP001229346"/>
    </source>
</evidence>
<sequence length="174" mass="19294">MNGKWLTVGKVVNTHGIKGEVKVLSQSDFADERFAPGSKLLLQDEERGTSLEVKIVSSRSHKNVYIVKLDGFDDINVVEKYKGWALKISEDQQGKLDEGEYYYHEIIGCRVITDEGEELGTITEILSPGANDVWVVERPKGAGKPILIPVIDDVLLRVDVAEKAVTVKLMEGLI</sequence>
<organism evidence="8 9">
    <name type="scientific">Paenibacillus harenae</name>
    <dbReference type="NCBI Taxonomy" id="306543"/>
    <lineage>
        <taxon>Bacteria</taxon>
        <taxon>Bacillati</taxon>
        <taxon>Bacillota</taxon>
        <taxon>Bacilli</taxon>
        <taxon>Bacillales</taxon>
        <taxon>Paenibacillaceae</taxon>
        <taxon>Paenibacillus</taxon>
    </lineage>
</organism>
<feature type="domain" description="RimM N-terminal" evidence="6">
    <location>
        <begin position="7"/>
        <end position="92"/>
    </location>
</feature>
<gene>
    <name evidence="5" type="primary">rimM</name>
    <name evidence="8" type="ORF">J2T15_002485</name>
</gene>
<evidence type="ECO:0000256" key="3">
    <source>
        <dbReference type="ARBA" id="ARBA00022552"/>
    </source>
</evidence>
<comment type="domain">
    <text evidence="5">The PRC barrel domain binds ribosomal protein uS19.</text>
</comment>
<dbReference type="InterPro" id="IPR027275">
    <property type="entry name" value="PRC-brl_dom"/>
</dbReference>
<comment type="subunit">
    <text evidence="5">Binds ribosomal protein uS19.</text>
</comment>
<reference evidence="8 9" key="1">
    <citation type="submission" date="2023-07" db="EMBL/GenBank/DDBJ databases">
        <title>Sorghum-associated microbial communities from plants grown in Nebraska, USA.</title>
        <authorList>
            <person name="Schachtman D."/>
        </authorList>
    </citation>
    <scope>NUCLEOTIDE SEQUENCE [LARGE SCALE GENOMIC DNA]</scope>
    <source>
        <strain evidence="8 9">CC482</strain>
    </source>
</reference>
<name>A0ABT9U2V9_PAEHA</name>
<evidence type="ECO:0000256" key="5">
    <source>
        <dbReference type="HAMAP-Rule" id="MF_00014"/>
    </source>
</evidence>
<keyword evidence="2 5" id="KW-0690">Ribosome biogenesis</keyword>
<dbReference type="RefSeq" id="WP_307204156.1">
    <property type="nucleotide sequence ID" value="NZ_JAUSST010000002.1"/>
</dbReference>
<dbReference type="InterPro" id="IPR011961">
    <property type="entry name" value="RimM"/>
</dbReference>
<dbReference type="SUPFAM" id="SSF50447">
    <property type="entry name" value="Translation proteins"/>
    <property type="match status" value="1"/>
</dbReference>
<evidence type="ECO:0000313" key="8">
    <source>
        <dbReference type="EMBL" id="MDQ0113050.1"/>
    </source>
</evidence>
<comment type="similarity">
    <text evidence="5">Belongs to the RimM family.</text>
</comment>
<dbReference type="PANTHER" id="PTHR33692">
    <property type="entry name" value="RIBOSOME MATURATION FACTOR RIMM"/>
    <property type="match status" value="1"/>
</dbReference>
<dbReference type="NCBIfam" id="TIGR02273">
    <property type="entry name" value="16S_RimM"/>
    <property type="match status" value="1"/>
</dbReference>
<dbReference type="HAMAP" id="MF_00014">
    <property type="entry name" value="Ribosome_mat_RimM"/>
    <property type="match status" value="1"/>
</dbReference>
<comment type="function">
    <text evidence="5">An accessory protein needed during the final step in the assembly of 30S ribosomal subunit, possibly for assembly of the head region. Essential for efficient processing of 16S rRNA. May be needed both before and after RbfA during the maturation of 16S rRNA. It has affinity for free ribosomal 30S subunits but not for 70S ribosomes.</text>
</comment>
<dbReference type="SUPFAM" id="SSF50346">
    <property type="entry name" value="PRC-barrel domain"/>
    <property type="match status" value="1"/>
</dbReference>
<keyword evidence="9" id="KW-1185">Reference proteome</keyword>
<dbReference type="InterPro" id="IPR036976">
    <property type="entry name" value="RimM_N_sf"/>
</dbReference>
<evidence type="ECO:0000259" key="7">
    <source>
        <dbReference type="Pfam" id="PF05239"/>
    </source>
</evidence>
<dbReference type="InterPro" id="IPR011033">
    <property type="entry name" value="PRC_barrel-like_sf"/>
</dbReference>
<keyword evidence="4 5" id="KW-0143">Chaperone</keyword>
<dbReference type="Gene3D" id="2.40.30.60">
    <property type="entry name" value="RimM"/>
    <property type="match status" value="1"/>
</dbReference>
<dbReference type="PANTHER" id="PTHR33692:SF1">
    <property type="entry name" value="RIBOSOME MATURATION FACTOR RIMM"/>
    <property type="match status" value="1"/>
</dbReference>
<evidence type="ECO:0000256" key="2">
    <source>
        <dbReference type="ARBA" id="ARBA00022517"/>
    </source>
</evidence>
<dbReference type="Gene3D" id="2.30.30.240">
    <property type="entry name" value="PRC-barrel domain"/>
    <property type="match status" value="1"/>
</dbReference>
<dbReference type="InterPro" id="IPR009000">
    <property type="entry name" value="Transl_B-barrel_sf"/>
</dbReference>
<dbReference type="Proteomes" id="UP001229346">
    <property type="component" value="Unassembled WGS sequence"/>
</dbReference>
<dbReference type="InterPro" id="IPR002676">
    <property type="entry name" value="RimM_N"/>
</dbReference>
<protein>
    <recommendedName>
        <fullName evidence="5">Ribosome maturation factor RimM</fullName>
    </recommendedName>
</protein>
<dbReference type="Pfam" id="PF05239">
    <property type="entry name" value="PRC"/>
    <property type="match status" value="1"/>
</dbReference>
<comment type="caution">
    <text evidence="8">The sequence shown here is derived from an EMBL/GenBank/DDBJ whole genome shotgun (WGS) entry which is preliminary data.</text>
</comment>
<feature type="domain" description="PRC-barrel" evidence="7">
    <location>
        <begin position="98"/>
        <end position="173"/>
    </location>
</feature>
<dbReference type="Pfam" id="PF01782">
    <property type="entry name" value="RimM"/>
    <property type="match status" value="1"/>
</dbReference>
<accession>A0ABT9U2V9</accession>
<keyword evidence="1 5" id="KW-0963">Cytoplasm</keyword>
<evidence type="ECO:0000256" key="4">
    <source>
        <dbReference type="ARBA" id="ARBA00023186"/>
    </source>
</evidence>